<sequence>MAVAGMAATLGLAGEAASGLNPFPDATKCNNAQIAFLTGMYAYVLYQASQLISAGSELLLLVPQFAPIVGSIVLPILGAVPDGMMVLFSGLGDDAQSQVSVGVGALAGSTVMLLTLPWFAALVSGRVSINKKGVATYKRPAGDANKNWDKLDPPGNCNPFQTGVQWGSDIKGNTRMMLITLLGYVIIQGAAFTVDKLPKQKVITDSEEHYDIVKEAGFERNWALVGLIVCVLEFWYYLKDQWALTKASKGPVDDAIADANVQAMKEGKLTLRGAMAKFRQRNWSTLCQKGDLDQVLLHKESTDEVRRMCKVLAPFFAEYDLNGDNQIDFQEFRMIFKDVNEKLSSEAQWAMFDAADTDESGFISFEEFVACILSLALDPCNELKQDLAERRRTKVNPRKYLDDDRADDGEEDDGGDSSDDEEEDVPEDLADLAPEEQQKRIKVRSFKQMAMGTLLCLVFSDPMVDLLSEIGKRVGVSAFYISFVLAPIASNASELVSAYSYAKKRTAKSMTTALSCLVGAAVMNNTFCLGIFLALVYVKGLAWEFTAETLSIVFVQLMLGLMVYFRRGMYLYHGFIILSFYPLALALVWVLENELGWD</sequence>
<dbReference type="PROSITE" id="PS50222">
    <property type="entry name" value="EF_HAND_2"/>
    <property type="match status" value="2"/>
</dbReference>
<evidence type="ECO:0000256" key="3">
    <source>
        <dbReference type="ARBA" id="ARBA00022692"/>
    </source>
</evidence>
<evidence type="ECO:0000259" key="10">
    <source>
        <dbReference type="PROSITE" id="PS50222"/>
    </source>
</evidence>
<feature type="transmembrane region" description="Helical" evidence="9">
    <location>
        <begin position="100"/>
        <end position="123"/>
    </location>
</feature>
<comment type="subcellular location">
    <subcellularLocation>
        <location evidence="1">Endomembrane system</location>
        <topology evidence="1">Multi-pass membrane protein</topology>
    </subcellularLocation>
</comment>
<dbReference type="GO" id="GO:0015369">
    <property type="term" value="F:calcium:proton antiporter activity"/>
    <property type="evidence" value="ECO:0007669"/>
    <property type="project" value="UniProtKB-ARBA"/>
</dbReference>
<dbReference type="InterPro" id="IPR011992">
    <property type="entry name" value="EF-hand-dom_pair"/>
</dbReference>
<protein>
    <recommendedName>
        <fullName evidence="10">EF-hand domain-containing protein</fullName>
    </recommendedName>
</protein>
<dbReference type="InterPro" id="IPR044880">
    <property type="entry name" value="NCX_ion-bd_dom_sf"/>
</dbReference>
<evidence type="ECO:0000256" key="9">
    <source>
        <dbReference type="SAM" id="Phobius"/>
    </source>
</evidence>
<feature type="region of interest" description="Disordered" evidence="8">
    <location>
        <begin position="398"/>
        <end position="433"/>
    </location>
</feature>
<reference evidence="11" key="1">
    <citation type="submission" date="2021-01" db="EMBL/GenBank/DDBJ databases">
        <authorList>
            <person name="Corre E."/>
            <person name="Pelletier E."/>
            <person name="Niang G."/>
            <person name="Scheremetjew M."/>
            <person name="Finn R."/>
            <person name="Kale V."/>
            <person name="Holt S."/>
            <person name="Cochrane G."/>
            <person name="Meng A."/>
            <person name="Brown T."/>
            <person name="Cohen L."/>
        </authorList>
    </citation>
    <scope>NUCLEOTIDE SEQUENCE</scope>
    <source>
        <strain evidence="11">OF101</strain>
    </source>
</reference>
<dbReference type="PROSITE" id="PS00018">
    <property type="entry name" value="EF_HAND_1"/>
    <property type="match status" value="2"/>
</dbReference>
<feature type="transmembrane region" description="Helical" evidence="9">
    <location>
        <begin position="176"/>
        <end position="194"/>
    </location>
</feature>
<feature type="transmembrane region" description="Helical" evidence="9">
    <location>
        <begin position="570"/>
        <end position="591"/>
    </location>
</feature>
<proteinExistence type="predicted"/>
<dbReference type="GO" id="GO:0005509">
    <property type="term" value="F:calcium ion binding"/>
    <property type="evidence" value="ECO:0007669"/>
    <property type="project" value="InterPro"/>
</dbReference>
<feature type="transmembrane region" description="Helical" evidence="9">
    <location>
        <begin position="514"/>
        <end position="537"/>
    </location>
</feature>
<gene>
    <name evidence="11" type="ORF">ACAT0790_LOCUS19877</name>
</gene>
<feature type="transmembrane region" description="Helical" evidence="9">
    <location>
        <begin position="221"/>
        <end position="238"/>
    </location>
</feature>
<dbReference type="InterPro" id="IPR018247">
    <property type="entry name" value="EF_Hand_1_Ca_BS"/>
</dbReference>
<dbReference type="InterPro" id="IPR004713">
    <property type="entry name" value="CaH_exchang"/>
</dbReference>
<keyword evidence="3 9" id="KW-0812">Transmembrane</keyword>
<keyword evidence="7 9" id="KW-0472">Membrane</keyword>
<feature type="domain" description="EF-hand" evidence="10">
    <location>
        <begin position="343"/>
        <end position="378"/>
    </location>
</feature>
<dbReference type="CDD" id="cd00051">
    <property type="entry name" value="EFh"/>
    <property type="match status" value="1"/>
</dbReference>
<keyword evidence="6" id="KW-0406">Ion transport</keyword>
<dbReference type="InterPro" id="IPR002048">
    <property type="entry name" value="EF_hand_dom"/>
</dbReference>
<dbReference type="AlphaFoldDB" id="A0A7S1MAX6"/>
<dbReference type="InterPro" id="IPR004837">
    <property type="entry name" value="NaCa_Exmemb"/>
</dbReference>
<dbReference type="Gene3D" id="1.10.238.10">
    <property type="entry name" value="EF-hand"/>
    <property type="match status" value="1"/>
</dbReference>
<dbReference type="EMBL" id="HBGE01032903">
    <property type="protein sequence ID" value="CAD9126319.1"/>
    <property type="molecule type" value="Transcribed_RNA"/>
</dbReference>
<evidence type="ECO:0000256" key="1">
    <source>
        <dbReference type="ARBA" id="ARBA00004127"/>
    </source>
</evidence>
<organism evidence="11">
    <name type="scientific">Alexandrium catenella</name>
    <name type="common">Red tide dinoflagellate</name>
    <name type="synonym">Gonyaulax catenella</name>
    <dbReference type="NCBI Taxonomy" id="2925"/>
    <lineage>
        <taxon>Eukaryota</taxon>
        <taxon>Sar</taxon>
        <taxon>Alveolata</taxon>
        <taxon>Dinophyceae</taxon>
        <taxon>Gonyaulacales</taxon>
        <taxon>Pyrocystaceae</taxon>
        <taxon>Alexandrium</taxon>
    </lineage>
</organism>
<dbReference type="Pfam" id="PF13499">
    <property type="entry name" value="EF-hand_7"/>
    <property type="match status" value="1"/>
</dbReference>
<feature type="domain" description="EF-hand" evidence="10">
    <location>
        <begin position="315"/>
        <end position="342"/>
    </location>
</feature>
<keyword evidence="4" id="KW-0106">Calcium</keyword>
<dbReference type="GO" id="GO:0006874">
    <property type="term" value="P:intracellular calcium ion homeostasis"/>
    <property type="evidence" value="ECO:0007669"/>
    <property type="project" value="TreeGrafter"/>
</dbReference>
<feature type="compositionally biased region" description="Acidic residues" evidence="8">
    <location>
        <begin position="404"/>
        <end position="433"/>
    </location>
</feature>
<name>A0A7S1MAX6_ALECA</name>
<dbReference type="SUPFAM" id="SSF47473">
    <property type="entry name" value="EF-hand"/>
    <property type="match status" value="1"/>
</dbReference>
<evidence type="ECO:0000256" key="5">
    <source>
        <dbReference type="ARBA" id="ARBA00022989"/>
    </source>
</evidence>
<feature type="transmembrane region" description="Helical" evidence="9">
    <location>
        <begin position="58"/>
        <end position="80"/>
    </location>
</feature>
<evidence type="ECO:0000256" key="7">
    <source>
        <dbReference type="ARBA" id="ARBA00023136"/>
    </source>
</evidence>
<evidence type="ECO:0000256" key="8">
    <source>
        <dbReference type="SAM" id="MobiDB-lite"/>
    </source>
</evidence>
<keyword evidence="2" id="KW-0813">Transport</keyword>
<dbReference type="PANTHER" id="PTHR31503:SF36">
    <property type="entry name" value="SODIUM_CALCIUM EXCHANGER MEMBRANE REGION DOMAIN-CONTAINING PROTEIN"/>
    <property type="match status" value="1"/>
</dbReference>
<dbReference type="SMART" id="SM00054">
    <property type="entry name" value="EFh"/>
    <property type="match status" value="2"/>
</dbReference>
<evidence type="ECO:0000256" key="6">
    <source>
        <dbReference type="ARBA" id="ARBA00023065"/>
    </source>
</evidence>
<dbReference type="PANTHER" id="PTHR31503">
    <property type="entry name" value="VACUOLAR CALCIUM ION TRANSPORTER"/>
    <property type="match status" value="1"/>
</dbReference>
<evidence type="ECO:0000256" key="4">
    <source>
        <dbReference type="ARBA" id="ARBA00022837"/>
    </source>
</evidence>
<keyword evidence="5 9" id="KW-1133">Transmembrane helix</keyword>
<feature type="transmembrane region" description="Helical" evidence="9">
    <location>
        <begin position="549"/>
        <end position="565"/>
    </location>
</feature>
<dbReference type="GO" id="GO:0005774">
    <property type="term" value="C:vacuolar membrane"/>
    <property type="evidence" value="ECO:0007669"/>
    <property type="project" value="UniProtKB-ARBA"/>
</dbReference>
<evidence type="ECO:0000313" key="11">
    <source>
        <dbReference type="EMBL" id="CAD9126319.1"/>
    </source>
</evidence>
<dbReference type="GO" id="GO:0012505">
    <property type="term" value="C:endomembrane system"/>
    <property type="evidence" value="ECO:0007669"/>
    <property type="project" value="UniProtKB-SubCell"/>
</dbReference>
<dbReference type="Pfam" id="PF01699">
    <property type="entry name" value="Na_Ca_ex"/>
    <property type="match status" value="1"/>
</dbReference>
<dbReference type="Gene3D" id="1.20.1420.30">
    <property type="entry name" value="NCX, central ion-binding region"/>
    <property type="match status" value="1"/>
</dbReference>
<evidence type="ECO:0000256" key="2">
    <source>
        <dbReference type="ARBA" id="ARBA00022448"/>
    </source>
</evidence>
<accession>A0A7S1MAX6</accession>